<accession>A0A0B7BF31</accession>
<gene>
    <name evidence="2" type="primary">ORF183720</name>
</gene>
<proteinExistence type="predicted"/>
<organism evidence="2">
    <name type="scientific">Arion vulgaris</name>
    <dbReference type="NCBI Taxonomy" id="1028688"/>
    <lineage>
        <taxon>Eukaryota</taxon>
        <taxon>Metazoa</taxon>
        <taxon>Spiralia</taxon>
        <taxon>Lophotrochozoa</taxon>
        <taxon>Mollusca</taxon>
        <taxon>Gastropoda</taxon>
        <taxon>Heterobranchia</taxon>
        <taxon>Euthyneura</taxon>
        <taxon>Panpulmonata</taxon>
        <taxon>Eupulmonata</taxon>
        <taxon>Stylommatophora</taxon>
        <taxon>Helicina</taxon>
        <taxon>Arionoidea</taxon>
        <taxon>Arionidae</taxon>
        <taxon>Arion</taxon>
    </lineage>
</organism>
<dbReference type="AlphaFoldDB" id="A0A0B7BF31"/>
<protein>
    <submittedName>
        <fullName evidence="2">Uncharacterized protein</fullName>
    </submittedName>
</protein>
<sequence>MKMGKTQNDLEENSRTRTERNELQLEHNTEDDQEEIRMVCICYCLKHQRLERDLI</sequence>
<dbReference type="EMBL" id="HACG01044733">
    <property type="protein sequence ID" value="CEK91598.1"/>
    <property type="molecule type" value="Transcribed_RNA"/>
</dbReference>
<name>A0A0B7BF31_9EUPU</name>
<feature type="compositionally biased region" description="Basic and acidic residues" evidence="1">
    <location>
        <begin position="12"/>
        <end position="29"/>
    </location>
</feature>
<evidence type="ECO:0000313" key="2">
    <source>
        <dbReference type="EMBL" id="CEK91598.1"/>
    </source>
</evidence>
<reference evidence="2" key="1">
    <citation type="submission" date="2014-12" db="EMBL/GenBank/DDBJ databases">
        <title>Insight into the proteome of Arion vulgaris.</title>
        <authorList>
            <person name="Aradska J."/>
            <person name="Bulat T."/>
            <person name="Smidak R."/>
            <person name="Sarate P."/>
            <person name="Gangsoo J."/>
            <person name="Sialana F."/>
            <person name="Bilban M."/>
            <person name="Lubec G."/>
        </authorList>
    </citation>
    <scope>NUCLEOTIDE SEQUENCE</scope>
    <source>
        <tissue evidence="2">Skin</tissue>
    </source>
</reference>
<evidence type="ECO:0000256" key="1">
    <source>
        <dbReference type="SAM" id="MobiDB-lite"/>
    </source>
</evidence>
<feature type="region of interest" description="Disordered" evidence="1">
    <location>
        <begin position="1"/>
        <end position="29"/>
    </location>
</feature>